<dbReference type="InterPro" id="IPR002110">
    <property type="entry name" value="Ankyrin_rpt"/>
</dbReference>
<keyword evidence="1" id="KW-0677">Repeat</keyword>
<dbReference type="PROSITE" id="PS50088">
    <property type="entry name" value="ANK_REPEAT"/>
    <property type="match status" value="4"/>
</dbReference>
<protein>
    <submittedName>
        <fullName evidence="5">E3 ubiquitin-protein ligase MIB2</fullName>
    </submittedName>
</protein>
<feature type="repeat" description="ANK" evidence="3">
    <location>
        <begin position="569"/>
        <end position="602"/>
    </location>
</feature>
<reference evidence="5 6" key="1">
    <citation type="journal article" date="2019" name="Sci. Rep.">
        <title>A multi-omics analysis of the grapevine pathogen Lasiodiplodia theobromae reveals that temperature affects the expression of virulence- and pathogenicity-related genes.</title>
        <authorList>
            <person name="Felix C."/>
            <person name="Meneses R."/>
            <person name="Goncalves M.F.M."/>
            <person name="Tilleman L."/>
            <person name="Duarte A.S."/>
            <person name="Jorrin-Novo J.V."/>
            <person name="Van de Peer Y."/>
            <person name="Deforce D."/>
            <person name="Van Nieuwerburgh F."/>
            <person name="Esteves A.C."/>
            <person name="Alves A."/>
        </authorList>
    </citation>
    <scope>NUCLEOTIDE SEQUENCE [LARGE SCALE GENOMIC DNA]</scope>
    <source>
        <strain evidence="5 6">LA-SOL3</strain>
    </source>
</reference>
<proteinExistence type="predicted"/>
<organism evidence="5 6">
    <name type="scientific">Lasiodiplodia theobromae</name>
    <dbReference type="NCBI Taxonomy" id="45133"/>
    <lineage>
        <taxon>Eukaryota</taxon>
        <taxon>Fungi</taxon>
        <taxon>Dikarya</taxon>
        <taxon>Ascomycota</taxon>
        <taxon>Pezizomycotina</taxon>
        <taxon>Dothideomycetes</taxon>
        <taxon>Dothideomycetes incertae sedis</taxon>
        <taxon>Botryosphaeriales</taxon>
        <taxon>Botryosphaeriaceae</taxon>
        <taxon>Lasiodiplodia</taxon>
    </lineage>
</organism>
<evidence type="ECO:0000313" key="6">
    <source>
        <dbReference type="Proteomes" id="UP000325902"/>
    </source>
</evidence>
<feature type="repeat" description="ANK" evidence="3">
    <location>
        <begin position="716"/>
        <end position="737"/>
    </location>
</feature>
<dbReference type="InterPro" id="IPR050776">
    <property type="entry name" value="Ank_Repeat/CDKN_Inhibitor"/>
</dbReference>
<dbReference type="PANTHER" id="PTHR24201:SF16">
    <property type="entry name" value="ANKYRIN-1-LIKE-RELATED"/>
    <property type="match status" value="1"/>
</dbReference>
<dbReference type="Proteomes" id="UP000325902">
    <property type="component" value="Unassembled WGS sequence"/>
</dbReference>
<dbReference type="PANTHER" id="PTHR24201">
    <property type="entry name" value="ANK_REP_REGION DOMAIN-CONTAINING PROTEIN"/>
    <property type="match status" value="1"/>
</dbReference>
<keyword evidence="2 3" id="KW-0040">ANK repeat</keyword>
<dbReference type="Pfam" id="PF12796">
    <property type="entry name" value="Ank_2"/>
    <property type="match status" value="2"/>
</dbReference>
<dbReference type="AlphaFoldDB" id="A0A5N5CZH1"/>
<dbReference type="GO" id="GO:0005634">
    <property type="term" value="C:nucleus"/>
    <property type="evidence" value="ECO:0007669"/>
    <property type="project" value="TreeGrafter"/>
</dbReference>
<dbReference type="InterPro" id="IPR056884">
    <property type="entry name" value="NPHP3-like_N"/>
</dbReference>
<keyword evidence="6" id="KW-1185">Reference proteome</keyword>
<dbReference type="EMBL" id="VCHE01000125">
    <property type="protein sequence ID" value="KAB2570726.1"/>
    <property type="molecule type" value="Genomic_DNA"/>
</dbReference>
<evidence type="ECO:0000256" key="1">
    <source>
        <dbReference type="ARBA" id="ARBA00022737"/>
    </source>
</evidence>
<feature type="domain" description="Nephrocystin 3-like N-terminal" evidence="4">
    <location>
        <begin position="2"/>
        <end position="134"/>
    </location>
</feature>
<dbReference type="Pfam" id="PF24883">
    <property type="entry name" value="NPHP3_N"/>
    <property type="match status" value="1"/>
</dbReference>
<gene>
    <name evidence="5" type="primary">MIB2</name>
    <name evidence="5" type="ORF">DBV05_g10603</name>
</gene>
<dbReference type="Pfam" id="PF00023">
    <property type="entry name" value="Ank"/>
    <property type="match status" value="1"/>
</dbReference>
<feature type="repeat" description="ANK" evidence="3">
    <location>
        <begin position="603"/>
        <end position="636"/>
    </location>
</feature>
<evidence type="ECO:0000256" key="3">
    <source>
        <dbReference type="PROSITE-ProRule" id="PRU00023"/>
    </source>
</evidence>
<name>A0A5N5CZH1_9PEZI</name>
<comment type="caution">
    <text evidence="5">The sequence shown here is derived from an EMBL/GenBank/DDBJ whole genome shotgun (WGS) entry which is preliminary data.</text>
</comment>
<dbReference type="PROSITE" id="PS50297">
    <property type="entry name" value="ANK_REP_REGION"/>
    <property type="match status" value="3"/>
</dbReference>
<accession>A0A5N5CZH1</accession>
<dbReference type="SMART" id="SM00248">
    <property type="entry name" value="ANK"/>
    <property type="match status" value="7"/>
</dbReference>
<sequence>MKHAVEWTQRQSTKKPAVAAFFIYGLGMDLQKTLLGLYCSLIRQLIPQIPFAFLPMLSHMPEEPGPRAWGLLDLQAHLKQALREASKTRQTVLFIDALDEFSKAEIDTLLALLGDLCYDEESAGLKVNICVSCRYHPNLFTQGVIIRAEENNGQDIATFVRQELRDLPFKKKVPLGEFIIPRSNGLFQWAGVVCQNVRDHHRSGKPLEKILRLIEDIPQDLHALYERLFKEMSGREMEQSLKLFRWVGFSERMISLRELQHAWVLAPDMKGRSIEEYSTSEDFLHDLDDLINSVKYYSKGLIGFEAAHKLDGDQAWGERVRLIHASVMDYLCERGLEFLEGEIGISSTGHPEGTAHYYVSRCCLRYMFMRGTREDFDTRQESSSRFPLDHYVQSAILYHFNKAEEYGVEQFELLEIFGWPNETAAMASFRAFVPRVNQASLIHVLAACGVMSAIRPLIQYSGEKDGSKYESEIYSLLSHGEVREDVLLPSGRINLDIRNSIAMTPLHFALFFDQVDVAHELLNSNRVDVNAVKSQGERPLHNAANKGHSSIVRELLRNTTVNPNAQDDKGRTALHSAVMGCKEEVIAILLEDCRVNVNARNKDGETPLHTAIDSGELSLVEPLLASANIDVNVKEKKGQSPLIFFMVAYPGLADESEHGELANVLLALLRHPKIDTHAKDKMQRTALFHAAASGLAIYVRVLVDHGVRGAGEKDKLGRTPLSQAAVKGHLEIVRRLLAVEELEEDILQYAYQESKKKGKVDIMRCLVETGKITET</sequence>
<feature type="repeat" description="ANK" evidence="3">
    <location>
        <begin position="535"/>
        <end position="568"/>
    </location>
</feature>
<dbReference type="Gene3D" id="1.25.40.20">
    <property type="entry name" value="Ankyrin repeat-containing domain"/>
    <property type="match status" value="3"/>
</dbReference>
<evidence type="ECO:0000313" key="5">
    <source>
        <dbReference type="EMBL" id="KAB2570726.1"/>
    </source>
</evidence>
<dbReference type="OrthoDB" id="1577640at2759"/>
<evidence type="ECO:0000259" key="4">
    <source>
        <dbReference type="Pfam" id="PF24883"/>
    </source>
</evidence>
<dbReference type="InterPro" id="IPR036770">
    <property type="entry name" value="Ankyrin_rpt-contain_sf"/>
</dbReference>
<dbReference type="SUPFAM" id="SSF48403">
    <property type="entry name" value="Ankyrin repeat"/>
    <property type="match status" value="1"/>
</dbReference>
<evidence type="ECO:0000256" key="2">
    <source>
        <dbReference type="ARBA" id="ARBA00023043"/>
    </source>
</evidence>